<gene>
    <name evidence="5" type="ORF">S01H4_12568</name>
</gene>
<dbReference type="SMART" id="SM00838">
    <property type="entry name" value="EFG_C"/>
    <property type="match status" value="1"/>
</dbReference>
<dbReference type="CDD" id="cd03713">
    <property type="entry name" value="EFG_mtEFG_C"/>
    <property type="match status" value="1"/>
</dbReference>
<organism evidence="5">
    <name type="scientific">marine sediment metagenome</name>
    <dbReference type="NCBI Taxonomy" id="412755"/>
    <lineage>
        <taxon>unclassified sequences</taxon>
        <taxon>metagenomes</taxon>
        <taxon>ecological metagenomes</taxon>
    </lineage>
</organism>
<keyword evidence="1" id="KW-0547">Nucleotide-binding</keyword>
<dbReference type="InterPro" id="IPR000640">
    <property type="entry name" value="EFG_V-like"/>
</dbReference>
<dbReference type="Gene3D" id="3.30.70.240">
    <property type="match status" value="1"/>
</dbReference>
<evidence type="ECO:0000259" key="4">
    <source>
        <dbReference type="SMART" id="SM00889"/>
    </source>
</evidence>
<evidence type="ECO:0000259" key="3">
    <source>
        <dbReference type="SMART" id="SM00838"/>
    </source>
</evidence>
<dbReference type="GO" id="GO:0005525">
    <property type="term" value="F:GTP binding"/>
    <property type="evidence" value="ECO:0007669"/>
    <property type="project" value="UniProtKB-KW"/>
</dbReference>
<dbReference type="InterPro" id="IPR035649">
    <property type="entry name" value="EFG_V"/>
</dbReference>
<accession>X0Z7J1</accession>
<dbReference type="EMBL" id="BART01005371">
    <property type="protein sequence ID" value="GAG65004.1"/>
    <property type="molecule type" value="Genomic_DNA"/>
</dbReference>
<dbReference type="Pfam" id="PF00679">
    <property type="entry name" value="EFG_C"/>
    <property type="match status" value="1"/>
</dbReference>
<dbReference type="FunFam" id="3.30.70.240:FF:000001">
    <property type="entry name" value="Elongation factor G"/>
    <property type="match status" value="1"/>
</dbReference>
<comment type="caution">
    <text evidence="5">The sequence shown here is derived from an EMBL/GenBank/DDBJ whole genome shotgun (WGS) entry which is preliminary data.</text>
</comment>
<dbReference type="SMART" id="SM00889">
    <property type="entry name" value="EFG_IV"/>
    <property type="match status" value="1"/>
</dbReference>
<dbReference type="InterPro" id="IPR005517">
    <property type="entry name" value="Transl_elong_EFG/EF2_IV"/>
</dbReference>
<dbReference type="Gene3D" id="3.30.230.10">
    <property type="match status" value="1"/>
</dbReference>
<reference evidence="5" key="1">
    <citation type="journal article" date="2014" name="Front. Microbiol.">
        <title>High frequency of phylogenetically diverse reductive dehalogenase-homologous genes in deep subseafloor sedimentary metagenomes.</title>
        <authorList>
            <person name="Kawai M."/>
            <person name="Futagami T."/>
            <person name="Toyoda A."/>
            <person name="Takaki Y."/>
            <person name="Nishi S."/>
            <person name="Hori S."/>
            <person name="Arai W."/>
            <person name="Tsubouchi T."/>
            <person name="Morono Y."/>
            <person name="Uchiyama I."/>
            <person name="Ito T."/>
            <person name="Fujiyama A."/>
            <person name="Inagaki F."/>
            <person name="Takami H."/>
        </authorList>
    </citation>
    <scope>NUCLEOTIDE SEQUENCE</scope>
    <source>
        <strain evidence="5">Expedition CK06-06</strain>
    </source>
</reference>
<dbReference type="GO" id="GO:0032790">
    <property type="term" value="P:ribosome disassembly"/>
    <property type="evidence" value="ECO:0007669"/>
    <property type="project" value="TreeGrafter"/>
</dbReference>
<dbReference type="AlphaFoldDB" id="X0Z7J1"/>
<dbReference type="InterPro" id="IPR020568">
    <property type="entry name" value="Ribosomal_Su5_D2-typ_SF"/>
</dbReference>
<evidence type="ECO:0000313" key="5">
    <source>
        <dbReference type="EMBL" id="GAG65004.1"/>
    </source>
</evidence>
<dbReference type="SUPFAM" id="SSF54980">
    <property type="entry name" value="EF-G C-terminal domain-like"/>
    <property type="match status" value="1"/>
</dbReference>
<feature type="domain" description="Translation elongation factor EFG/EF2" evidence="4">
    <location>
        <begin position="2"/>
        <end position="91"/>
    </location>
</feature>
<keyword evidence="2" id="KW-0342">GTP-binding</keyword>
<feature type="domain" description="Elongation factor EFG" evidence="3">
    <location>
        <begin position="93"/>
        <end position="180"/>
    </location>
</feature>
<evidence type="ECO:0008006" key="6">
    <source>
        <dbReference type="Google" id="ProtNLM"/>
    </source>
</evidence>
<dbReference type="Pfam" id="PF03764">
    <property type="entry name" value="EFG_IV"/>
    <property type="match status" value="1"/>
</dbReference>
<name>X0Z7J1_9ZZZZ</name>
<dbReference type="InterPro" id="IPR035647">
    <property type="entry name" value="EFG_III/V"/>
</dbReference>
<evidence type="ECO:0000256" key="2">
    <source>
        <dbReference type="ARBA" id="ARBA00023134"/>
    </source>
</evidence>
<dbReference type="SUPFAM" id="SSF54211">
    <property type="entry name" value="Ribosomal protein S5 domain 2-like"/>
    <property type="match status" value="1"/>
</dbReference>
<dbReference type="InterPro" id="IPR014721">
    <property type="entry name" value="Ribsml_uS5_D2-typ_fold_subgr"/>
</dbReference>
<feature type="non-terminal residue" evidence="5">
    <location>
        <position position="1"/>
    </location>
</feature>
<evidence type="ECO:0000256" key="1">
    <source>
        <dbReference type="ARBA" id="ARBA00022741"/>
    </source>
</evidence>
<dbReference type="PANTHER" id="PTHR43261">
    <property type="entry name" value="TRANSLATION ELONGATION FACTOR G-RELATED"/>
    <property type="match status" value="1"/>
</dbReference>
<proteinExistence type="predicted"/>
<protein>
    <recommendedName>
        <fullName evidence="6">Elongation factor EFG domain-containing protein</fullName>
    </recommendedName>
</protein>
<sequence>WSRLLEVKPLDRGTGFEFIETIFGGAIPKGYIQGVEKGVRAALQEGAIAGYPVTDISVNLYDGSYHSVDSSEIAFKIASAMAFRKGVLDGNPVLLEPIMEVEVEIPDDYVGDIMGDLNARRGKILGIEPEKNMKKIKALVPQAEMFNYSKDLRSITRGRGSFSMNISHSEEVPPHIQEKIIEESKKEKE</sequence>
<dbReference type="PANTHER" id="PTHR43261:SF6">
    <property type="entry name" value="ELONGATION FACTOR G-LIKE PROTEIN"/>
    <property type="match status" value="1"/>
</dbReference>